<evidence type="ECO:0000259" key="2">
    <source>
        <dbReference type="PROSITE" id="PS51186"/>
    </source>
</evidence>
<dbReference type="SUPFAM" id="SSF55729">
    <property type="entry name" value="Acyl-CoA N-acyltransferases (Nat)"/>
    <property type="match status" value="1"/>
</dbReference>
<name>A0A934VQI0_9BACT</name>
<evidence type="ECO:0000313" key="4">
    <source>
        <dbReference type="Proteomes" id="UP000617628"/>
    </source>
</evidence>
<dbReference type="CDD" id="cd04301">
    <property type="entry name" value="NAT_SF"/>
    <property type="match status" value="1"/>
</dbReference>
<evidence type="ECO:0000313" key="3">
    <source>
        <dbReference type="EMBL" id="MBK1876920.1"/>
    </source>
</evidence>
<gene>
    <name evidence="3" type="ORF">JIN87_08580</name>
</gene>
<accession>A0A934VQI0</accession>
<dbReference type="PROSITE" id="PS51186">
    <property type="entry name" value="GNAT"/>
    <property type="match status" value="1"/>
</dbReference>
<dbReference type="Pfam" id="PF00583">
    <property type="entry name" value="Acetyltransf_1"/>
    <property type="match status" value="1"/>
</dbReference>
<comment type="caution">
    <text evidence="3">The sequence shown here is derived from an EMBL/GenBank/DDBJ whole genome shotgun (WGS) entry which is preliminary data.</text>
</comment>
<dbReference type="InterPro" id="IPR016181">
    <property type="entry name" value="Acyl_CoA_acyltransferase"/>
</dbReference>
<dbReference type="InterPro" id="IPR000182">
    <property type="entry name" value="GNAT_dom"/>
</dbReference>
<reference evidence="3" key="1">
    <citation type="submission" date="2021-01" db="EMBL/GenBank/DDBJ databases">
        <title>Modified the classification status of verrucomicrobia.</title>
        <authorList>
            <person name="Feng X."/>
        </authorList>
    </citation>
    <scope>NUCLEOTIDE SEQUENCE</scope>
    <source>
        <strain evidence="3">KCTC 13126</strain>
    </source>
</reference>
<dbReference type="GO" id="GO:0008080">
    <property type="term" value="F:N-acetyltransferase activity"/>
    <property type="evidence" value="ECO:0007669"/>
    <property type="project" value="InterPro"/>
</dbReference>
<dbReference type="Gene3D" id="3.40.630.30">
    <property type="match status" value="1"/>
</dbReference>
<sequence>MKIELVEYREELKDRFRELNEEWLEAFFHVEPIDRELLSKPEETILAKGGCVYFALLDGLAVGTGSVIPLGGGVYELGKMAVTPEHQGNGIGRMLVEFAVEWTRKRGGDEVILYTSSKLFGAIALYRKLGFVETELGPTPYGRADVRMRLPLEEDVPI</sequence>
<dbReference type="PANTHER" id="PTHR13947:SF37">
    <property type="entry name" value="LD18367P"/>
    <property type="match status" value="1"/>
</dbReference>
<proteinExistence type="predicted"/>
<feature type="domain" description="N-acetyltransferase" evidence="2">
    <location>
        <begin position="3"/>
        <end position="153"/>
    </location>
</feature>
<evidence type="ECO:0000256" key="1">
    <source>
        <dbReference type="ARBA" id="ARBA00022679"/>
    </source>
</evidence>
<keyword evidence="1" id="KW-0808">Transferase</keyword>
<protein>
    <submittedName>
        <fullName evidence="3">GNAT family N-acetyltransferase</fullName>
    </submittedName>
</protein>
<dbReference type="AlphaFoldDB" id="A0A934VQI0"/>
<keyword evidence="4" id="KW-1185">Reference proteome</keyword>
<dbReference type="EMBL" id="JAENIL010000013">
    <property type="protein sequence ID" value="MBK1876920.1"/>
    <property type="molecule type" value="Genomic_DNA"/>
</dbReference>
<organism evidence="3 4">
    <name type="scientific">Pelagicoccus mobilis</name>
    <dbReference type="NCBI Taxonomy" id="415221"/>
    <lineage>
        <taxon>Bacteria</taxon>
        <taxon>Pseudomonadati</taxon>
        <taxon>Verrucomicrobiota</taxon>
        <taxon>Opitutia</taxon>
        <taxon>Puniceicoccales</taxon>
        <taxon>Pelagicoccaceae</taxon>
        <taxon>Pelagicoccus</taxon>
    </lineage>
</organism>
<dbReference type="RefSeq" id="WP_200355136.1">
    <property type="nucleotide sequence ID" value="NZ_JAENIL010000013.1"/>
</dbReference>
<dbReference type="InterPro" id="IPR050769">
    <property type="entry name" value="NAT_camello-type"/>
</dbReference>
<dbReference type="Proteomes" id="UP000617628">
    <property type="component" value="Unassembled WGS sequence"/>
</dbReference>
<dbReference type="PANTHER" id="PTHR13947">
    <property type="entry name" value="GNAT FAMILY N-ACETYLTRANSFERASE"/>
    <property type="match status" value="1"/>
</dbReference>